<evidence type="ECO:0000259" key="4">
    <source>
        <dbReference type="Pfam" id="PF00501"/>
    </source>
</evidence>
<proteinExistence type="inferred from homology"/>
<dbReference type="Pfam" id="PF00501">
    <property type="entry name" value="AMP-binding"/>
    <property type="match status" value="1"/>
</dbReference>
<sequence length="626" mass="65452">MTSGAAMNSAGPAADEASLTDHLRHWAEHRPQQRAFSHVAFPDGSSGGLHRTLGWRAVDARARAVSARLGTVASPGERAALVLPQGLDYVAGFLGCLYAGVIAVPLFGPELPGHGDRLAAVLADCEPACLLADSGTTPAIRDFVRERRLPDVPVIPVDRLPVRRHGFAPDGEGGSPESNPEANPGSSPEANPGSSPEANPGSSPEANPWPGAAPGPGPDDIAYLQYTSGSTRSPAGVMISHANVVANARQALDAFVADPGTSTTVGWLPLFHDMGLVLSIAAPVVGGFPSVLMDPGDFLRDPSRWLRLLGAYEGTISAAPNFAYDYCVARTAPEDVDELRLERVRVLINGSEPVRAGTVERFREAFAPAGLDPTTHCPAYGLAEATVFVTASPLDEPPSAVACRADALAAGRIEVTTADDGPAEPTVLVSCGTPVGQELRIVGADGGVLPAGHVGEIQLRGPNIGLGYWKHAGLTAETFGFGAGEDWLRTGDLGALHEGRLLVTGRLKDVLVVDGRNHYPQDIEETVQSAVPLVRRDHLAAFGVTRPDAVGEELVVVAEHRRDADPTAEDSRVAERAVRAAVSARHGLRLGSLLLVPPGSVPRTSSGKVSRAATRKRFLDAGFGPR</sequence>
<name>A0ABZ1JC06_9ACTN</name>
<dbReference type="Gene3D" id="3.40.50.12780">
    <property type="entry name" value="N-terminal domain of ligase-like"/>
    <property type="match status" value="1"/>
</dbReference>
<gene>
    <name evidence="5" type="ORF">OG288_05875</name>
</gene>
<protein>
    <submittedName>
        <fullName evidence="5">AMP-binding protein</fullName>
    </submittedName>
</protein>
<evidence type="ECO:0000313" key="5">
    <source>
        <dbReference type="EMBL" id="WTP47891.1"/>
    </source>
</evidence>
<evidence type="ECO:0000256" key="3">
    <source>
        <dbReference type="SAM" id="MobiDB-lite"/>
    </source>
</evidence>
<dbReference type="InterPro" id="IPR042099">
    <property type="entry name" value="ANL_N_sf"/>
</dbReference>
<dbReference type="Gene3D" id="3.30.300.30">
    <property type="match status" value="1"/>
</dbReference>
<dbReference type="SUPFAM" id="SSF56801">
    <property type="entry name" value="Acetyl-CoA synthetase-like"/>
    <property type="match status" value="1"/>
</dbReference>
<dbReference type="RefSeq" id="WP_328936861.1">
    <property type="nucleotide sequence ID" value="NZ_CP108133.1"/>
</dbReference>
<evidence type="ECO:0000256" key="1">
    <source>
        <dbReference type="ARBA" id="ARBA00006432"/>
    </source>
</evidence>
<keyword evidence="6" id="KW-1185">Reference proteome</keyword>
<dbReference type="InterPro" id="IPR040097">
    <property type="entry name" value="FAAL/FAAC"/>
</dbReference>
<organism evidence="5 6">
    <name type="scientific">Streptomyces tauricus</name>
    <dbReference type="NCBI Taxonomy" id="68274"/>
    <lineage>
        <taxon>Bacteria</taxon>
        <taxon>Bacillati</taxon>
        <taxon>Actinomycetota</taxon>
        <taxon>Actinomycetes</taxon>
        <taxon>Kitasatosporales</taxon>
        <taxon>Streptomycetaceae</taxon>
        <taxon>Streptomyces</taxon>
        <taxon>Streptomyces aurantiacus group</taxon>
    </lineage>
</organism>
<accession>A0ABZ1JC06</accession>
<keyword evidence="2" id="KW-0436">Ligase</keyword>
<dbReference type="PANTHER" id="PTHR22754">
    <property type="entry name" value="DISCO-INTERACTING PROTEIN 2 DIP2 -RELATED"/>
    <property type="match status" value="1"/>
</dbReference>
<feature type="compositionally biased region" description="Polar residues" evidence="3">
    <location>
        <begin position="176"/>
        <end position="202"/>
    </location>
</feature>
<feature type="region of interest" description="Disordered" evidence="3">
    <location>
        <begin position="163"/>
        <end position="226"/>
    </location>
</feature>
<dbReference type="PANTHER" id="PTHR22754:SF32">
    <property type="entry name" value="DISCO-INTERACTING PROTEIN 2"/>
    <property type="match status" value="1"/>
</dbReference>
<reference evidence="5" key="1">
    <citation type="submission" date="2022-10" db="EMBL/GenBank/DDBJ databases">
        <title>The complete genomes of actinobacterial strains from the NBC collection.</title>
        <authorList>
            <person name="Joergensen T.S."/>
            <person name="Alvarez Arevalo M."/>
            <person name="Sterndorff E.B."/>
            <person name="Faurdal D."/>
            <person name="Vuksanovic O."/>
            <person name="Mourched A.-S."/>
            <person name="Charusanti P."/>
            <person name="Shaw S."/>
            <person name="Blin K."/>
            <person name="Weber T."/>
        </authorList>
    </citation>
    <scope>NUCLEOTIDE SEQUENCE</scope>
    <source>
        <strain evidence="5">NBC_00189</strain>
    </source>
</reference>
<dbReference type="InterPro" id="IPR045851">
    <property type="entry name" value="AMP-bd_C_sf"/>
</dbReference>
<dbReference type="CDD" id="cd05931">
    <property type="entry name" value="FAAL"/>
    <property type="match status" value="1"/>
</dbReference>
<feature type="domain" description="AMP-dependent synthetase/ligase" evidence="4">
    <location>
        <begin position="24"/>
        <end position="469"/>
    </location>
</feature>
<evidence type="ECO:0000256" key="2">
    <source>
        <dbReference type="ARBA" id="ARBA00022598"/>
    </source>
</evidence>
<dbReference type="InterPro" id="IPR000873">
    <property type="entry name" value="AMP-dep_synth/lig_dom"/>
</dbReference>
<dbReference type="Proteomes" id="UP001432166">
    <property type="component" value="Chromosome"/>
</dbReference>
<evidence type="ECO:0000313" key="6">
    <source>
        <dbReference type="Proteomes" id="UP001432166"/>
    </source>
</evidence>
<comment type="similarity">
    <text evidence="1">Belongs to the ATP-dependent AMP-binding enzyme family.</text>
</comment>
<dbReference type="EMBL" id="CP108133">
    <property type="protein sequence ID" value="WTP47891.1"/>
    <property type="molecule type" value="Genomic_DNA"/>
</dbReference>